<dbReference type="InterPro" id="IPR056796">
    <property type="entry name" value="FdhE_C"/>
</dbReference>
<dbReference type="SUPFAM" id="SSF144020">
    <property type="entry name" value="FdhE-like"/>
    <property type="match status" value="1"/>
</dbReference>
<dbReference type="PIRSF" id="PIRSF018296">
    <property type="entry name" value="Format_dh_formtn"/>
    <property type="match status" value="1"/>
</dbReference>
<reference evidence="6 7" key="1">
    <citation type="submission" date="2023-05" db="EMBL/GenBank/DDBJ databases">
        <authorList>
            <person name="Yin Y."/>
            <person name="Lu Z."/>
        </authorList>
    </citation>
    <scope>NUCLEOTIDE SEQUENCE [LARGE SCALE GENOMIC DNA]</scope>
    <source>
        <strain evidence="6 7">ZM22</strain>
    </source>
</reference>
<feature type="domain" description="FdhE C-terminal" evidence="5">
    <location>
        <begin position="225"/>
        <end position="301"/>
    </location>
</feature>
<organism evidence="6 7">
    <name type="scientific">Comamonas resistens</name>
    <dbReference type="NCBI Taxonomy" id="3046670"/>
    <lineage>
        <taxon>Bacteria</taxon>
        <taxon>Pseudomonadati</taxon>
        <taxon>Pseudomonadota</taxon>
        <taxon>Betaproteobacteria</taxon>
        <taxon>Burkholderiales</taxon>
        <taxon>Comamonadaceae</taxon>
        <taxon>Comamonas</taxon>
    </lineage>
</organism>
<dbReference type="InterPro" id="IPR056797">
    <property type="entry name" value="FdhE_central"/>
</dbReference>
<dbReference type="Proteomes" id="UP001240697">
    <property type="component" value="Chromosome"/>
</dbReference>
<dbReference type="RefSeq" id="WP_283484679.1">
    <property type="nucleotide sequence ID" value="NZ_CP125947.1"/>
</dbReference>
<evidence type="ECO:0000313" key="7">
    <source>
        <dbReference type="Proteomes" id="UP001240697"/>
    </source>
</evidence>
<evidence type="ECO:0000313" key="6">
    <source>
        <dbReference type="EMBL" id="WHS63522.1"/>
    </source>
</evidence>
<dbReference type="Pfam" id="PF24859">
    <property type="entry name" value="FdhE_central"/>
    <property type="match status" value="1"/>
</dbReference>
<dbReference type="NCBIfam" id="TIGR01562">
    <property type="entry name" value="FdhE"/>
    <property type="match status" value="1"/>
</dbReference>
<feature type="domain" description="FdhE central" evidence="4">
    <location>
        <begin position="186"/>
        <end position="224"/>
    </location>
</feature>
<gene>
    <name evidence="2 6" type="primary">fdhE</name>
    <name evidence="6" type="ORF">QMY55_13280</name>
</gene>
<dbReference type="EMBL" id="CP125947">
    <property type="protein sequence ID" value="WHS63522.1"/>
    <property type="molecule type" value="Genomic_DNA"/>
</dbReference>
<proteinExistence type="inferred from homology"/>
<dbReference type="HAMAP" id="MF_00611">
    <property type="entry name" value="FdeH"/>
    <property type="match status" value="1"/>
</dbReference>
<dbReference type="Gene3D" id="3.90.1670.10">
    <property type="entry name" value="FdhE-like domain"/>
    <property type="match status" value="1"/>
</dbReference>
<protein>
    <recommendedName>
        <fullName evidence="2">Protein FdhE homolog</fullName>
    </recommendedName>
</protein>
<dbReference type="CDD" id="cd16341">
    <property type="entry name" value="FdhE"/>
    <property type="match status" value="1"/>
</dbReference>
<evidence type="ECO:0000259" key="4">
    <source>
        <dbReference type="Pfam" id="PF24859"/>
    </source>
</evidence>
<dbReference type="Pfam" id="PF04216">
    <property type="entry name" value="FdhE_N"/>
    <property type="match status" value="1"/>
</dbReference>
<evidence type="ECO:0000256" key="1">
    <source>
        <dbReference type="ARBA" id="ARBA00022490"/>
    </source>
</evidence>
<name>A0ABY8SKA4_9BURK</name>
<keyword evidence="1 2" id="KW-0963">Cytoplasm</keyword>
<dbReference type="PANTHER" id="PTHR37689">
    <property type="entry name" value="PROTEIN FDHE"/>
    <property type="match status" value="1"/>
</dbReference>
<keyword evidence="7" id="KW-1185">Reference proteome</keyword>
<dbReference type="PANTHER" id="PTHR37689:SF1">
    <property type="entry name" value="PROTEIN FDHE"/>
    <property type="match status" value="1"/>
</dbReference>
<evidence type="ECO:0000256" key="2">
    <source>
        <dbReference type="HAMAP-Rule" id="MF_00611"/>
    </source>
</evidence>
<evidence type="ECO:0000259" key="5">
    <source>
        <dbReference type="Pfam" id="PF24860"/>
    </source>
</evidence>
<feature type="domain" description="FdhE N-terminal" evidence="3">
    <location>
        <begin position="18"/>
        <end position="178"/>
    </location>
</feature>
<accession>A0ABY8SKA4</accession>
<dbReference type="InterPro" id="IPR024064">
    <property type="entry name" value="FdhE-like_sf"/>
</dbReference>
<dbReference type="Pfam" id="PF24860">
    <property type="entry name" value="FdhE_C"/>
    <property type="match status" value="1"/>
</dbReference>
<dbReference type="InterPro" id="IPR056774">
    <property type="entry name" value="FdhE_N"/>
</dbReference>
<comment type="function">
    <text evidence="2">Necessary for formate dehydrogenase activity.</text>
</comment>
<evidence type="ECO:0000259" key="3">
    <source>
        <dbReference type="Pfam" id="PF04216"/>
    </source>
</evidence>
<sequence length="322" mass="34878">MQRILQPGEIEALDHTSFPRVLLPQASILFAERAARLRQLANGNPIADYLLFVAQIMDAQHKAATSSAVAAPDAEIIARAQQHSMPLLPAVDHIDPAWQAVLDTMLDSLQSGDQALPEPLQPLIQELRAMGSTERDDIAKKLLQKEVAARHVGMAPFIMAALQVVFTKRAADIALRDVPMTDPASICPICASEPVASVIRIGGKMAGHRYLHCGTCACEWQMVRVKCSHCESTKGIHYQGVDGAGEAVLAETCDECGSYRKIVNQEKDPMVDPLADDLASLMLDLLMSETPFQRASANPLLFVAVAQERQDEADTGLIDPAA</sequence>
<comment type="subcellular location">
    <subcellularLocation>
        <location evidence="2">Cytoplasm</location>
    </subcellularLocation>
</comment>
<dbReference type="InterPro" id="IPR006452">
    <property type="entry name" value="Formate_DH_accessory"/>
</dbReference>
<comment type="similarity">
    <text evidence="2">Belongs to the FdhE family.</text>
</comment>